<dbReference type="Proteomes" id="UP000247099">
    <property type="component" value="Unassembled WGS sequence"/>
</dbReference>
<name>A0A317ZGQ1_9BACT</name>
<organism evidence="1 2">
    <name type="scientific">Coraliomargarita sinensis</name>
    <dbReference type="NCBI Taxonomy" id="2174842"/>
    <lineage>
        <taxon>Bacteria</taxon>
        <taxon>Pseudomonadati</taxon>
        <taxon>Verrucomicrobiota</taxon>
        <taxon>Opitutia</taxon>
        <taxon>Puniceicoccales</taxon>
        <taxon>Coraliomargaritaceae</taxon>
        <taxon>Coraliomargarita</taxon>
    </lineage>
</organism>
<dbReference type="AlphaFoldDB" id="A0A317ZGQ1"/>
<accession>A0A317ZGQ1</accession>
<evidence type="ECO:0008006" key="3">
    <source>
        <dbReference type="Google" id="ProtNLM"/>
    </source>
</evidence>
<comment type="caution">
    <text evidence="1">The sequence shown here is derived from an EMBL/GenBank/DDBJ whole genome shotgun (WGS) entry which is preliminary data.</text>
</comment>
<dbReference type="OrthoDB" id="1039026at2"/>
<dbReference type="RefSeq" id="WP_110132211.1">
    <property type="nucleotide sequence ID" value="NZ_QHJQ01000015.1"/>
</dbReference>
<protein>
    <recommendedName>
        <fullName evidence="3">IS66 family insertion sequence element accessory protein TnpB</fullName>
    </recommendedName>
</protein>
<reference evidence="1 2" key="1">
    <citation type="submission" date="2018-05" db="EMBL/GenBank/DDBJ databases">
        <title>Coraliomargarita sinensis sp. nov., isolated from a marine solar saltern.</title>
        <authorList>
            <person name="Zhou L.Y."/>
        </authorList>
    </citation>
    <scope>NUCLEOTIDE SEQUENCE [LARGE SCALE GENOMIC DNA]</scope>
    <source>
        <strain evidence="1 2">WN38</strain>
    </source>
</reference>
<evidence type="ECO:0000313" key="1">
    <source>
        <dbReference type="EMBL" id="PXA02939.1"/>
    </source>
</evidence>
<evidence type="ECO:0000313" key="2">
    <source>
        <dbReference type="Proteomes" id="UP000247099"/>
    </source>
</evidence>
<sequence length="106" mass="12598">MESLDTEVVEDMEKRDDRGRRLISKEQWAELLSAYDSSGLTQRNFCRREGLNFNSFFYQLSRRRKKALPKEAPTPKFRQLQLSSGHKNRDRLIILDNDFNLSDFLI</sequence>
<proteinExistence type="predicted"/>
<dbReference type="InParanoid" id="A0A317ZGQ1"/>
<gene>
    <name evidence="1" type="ORF">DDZ13_14650</name>
</gene>
<keyword evidence="2" id="KW-1185">Reference proteome</keyword>
<dbReference type="EMBL" id="QHJQ01000015">
    <property type="protein sequence ID" value="PXA02939.1"/>
    <property type="molecule type" value="Genomic_DNA"/>
</dbReference>
<dbReference type="NCBIfam" id="NF047593">
    <property type="entry name" value="IS66_ISAeme5_TnpA"/>
    <property type="match status" value="1"/>
</dbReference>